<dbReference type="Gene3D" id="3.90.228.10">
    <property type="match status" value="1"/>
</dbReference>
<dbReference type="GO" id="GO:0005634">
    <property type="term" value="C:nucleus"/>
    <property type="evidence" value="ECO:0007669"/>
    <property type="project" value="TreeGrafter"/>
</dbReference>
<dbReference type="EMBL" id="CAJVPS010010548">
    <property type="protein sequence ID" value="CAG8658708.1"/>
    <property type="molecule type" value="Genomic_DNA"/>
</dbReference>
<dbReference type="InterPro" id="IPR012317">
    <property type="entry name" value="Poly(ADP-ribose)pol_cat_dom"/>
</dbReference>
<dbReference type="InterPro" id="IPR051712">
    <property type="entry name" value="ARTD-AVP"/>
</dbReference>
<comment type="caution">
    <text evidence="2">The sequence shown here is derived from an EMBL/GenBank/DDBJ whole genome shotgun (WGS) entry which is preliminary data.</text>
</comment>
<sequence length="400" mass="45475">MYQITATRNPIHSQLNHHHDIKNICLYCTSKKVDTDLDGYPSEYCSDECRREASAAGLANPPCTQCGVFPQITKSAYCGWTRCRNIPMCMHCKVEYMMARQLAQQQDKPVFQRSLWCSIKCRNLTPNWQSLVVERSSQLCLVCIRENALQGKDICGDICQDYIIKNAPCLLNLPTNGQKFKDISNQFIKSWKHAHKPLPDVTAIWKIYCSEAMNKRYNAYRDAVEYQQKLAGKPFPKGDGMRRRTMTAGNEQRRFHGTKMNCFVGLLKTAILCSDNTCAICCIIREGYKLKFVGTGEISLAFQRFGRGLYFSGTSSKSDDYNEKSLKNYNGFKYKAMLLNKVVVGKGFPQIVDDTNLVRPPNGYDSILGEPSSTGNLNYDEVVVYDEAACLPQYLIIYRV</sequence>
<keyword evidence="3" id="KW-1185">Reference proteome</keyword>
<evidence type="ECO:0000313" key="2">
    <source>
        <dbReference type="EMBL" id="CAG8658708.1"/>
    </source>
</evidence>
<dbReference type="OrthoDB" id="9514740at2759"/>
<feature type="domain" description="PARP catalytic" evidence="1">
    <location>
        <begin position="179"/>
        <end position="371"/>
    </location>
</feature>
<protein>
    <submittedName>
        <fullName evidence="2">6602_t:CDS:1</fullName>
    </submittedName>
</protein>
<evidence type="ECO:0000259" key="1">
    <source>
        <dbReference type="Pfam" id="PF00644"/>
    </source>
</evidence>
<reference evidence="2" key="1">
    <citation type="submission" date="2021-06" db="EMBL/GenBank/DDBJ databases">
        <authorList>
            <person name="Kallberg Y."/>
            <person name="Tangrot J."/>
            <person name="Rosling A."/>
        </authorList>
    </citation>
    <scope>NUCLEOTIDE SEQUENCE</scope>
    <source>
        <strain evidence="2">FL130A</strain>
    </source>
</reference>
<dbReference type="GO" id="GO:1990404">
    <property type="term" value="F:NAD+-protein mono-ADP-ribosyltransferase activity"/>
    <property type="evidence" value="ECO:0007669"/>
    <property type="project" value="TreeGrafter"/>
</dbReference>
<dbReference type="PANTHER" id="PTHR45740">
    <property type="entry name" value="POLY [ADP-RIBOSE] POLYMERASE"/>
    <property type="match status" value="1"/>
</dbReference>
<name>A0A9N9DZB0_9GLOM</name>
<evidence type="ECO:0000313" key="3">
    <source>
        <dbReference type="Proteomes" id="UP000789508"/>
    </source>
</evidence>
<dbReference type="PANTHER" id="PTHR45740:SF2">
    <property type="entry name" value="POLY [ADP-RIBOSE] POLYMERASE"/>
    <property type="match status" value="1"/>
</dbReference>
<dbReference type="GO" id="GO:0003950">
    <property type="term" value="F:NAD+ poly-ADP-ribosyltransferase activity"/>
    <property type="evidence" value="ECO:0007669"/>
    <property type="project" value="InterPro"/>
</dbReference>
<dbReference type="AlphaFoldDB" id="A0A9N9DZB0"/>
<proteinExistence type="predicted"/>
<dbReference type="SUPFAM" id="SSF56399">
    <property type="entry name" value="ADP-ribosylation"/>
    <property type="match status" value="1"/>
</dbReference>
<gene>
    <name evidence="2" type="ORF">ALEPTO_LOCUS10259</name>
</gene>
<accession>A0A9N9DZB0</accession>
<dbReference type="Proteomes" id="UP000789508">
    <property type="component" value="Unassembled WGS sequence"/>
</dbReference>
<dbReference type="Pfam" id="PF00644">
    <property type="entry name" value="PARP"/>
    <property type="match status" value="1"/>
</dbReference>
<organism evidence="2 3">
    <name type="scientific">Ambispora leptoticha</name>
    <dbReference type="NCBI Taxonomy" id="144679"/>
    <lineage>
        <taxon>Eukaryota</taxon>
        <taxon>Fungi</taxon>
        <taxon>Fungi incertae sedis</taxon>
        <taxon>Mucoromycota</taxon>
        <taxon>Glomeromycotina</taxon>
        <taxon>Glomeromycetes</taxon>
        <taxon>Archaeosporales</taxon>
        <taxon>Ambisporaceae</taxon>
        <taxon>Ambispora</taxon>
    </lineage>
</organism>